<name>A0A7W4Z470_9GAMM</name>
<dbReference type="Proteomes" id="UP000537130">
    <property type="component" value="Unassembled WGS sequence"/>
</dbReference>
<dbReference type="RefSeq" id="WP_183408526.1">
    <property type="nucleotide sequence ID" value="NZ_JACHWY010000001.1"/>
</dbReference>
<evidence type="ECO:0000313" key="2">
    <source>
        <dbReference type="EMBL" id="MBB3045798.1"/>
    </source>
</evidence>
<proteinExistence type="predicted"/>
<dbReference type="PANTHER" id="PTHR31793:SF37">
    <property type="entry name" value="ACYL-COA THIOESTER HYDROLASE YBGC"/>
    <property type="match status" value="1"/>
</dbReference>
<dbReference type="InterPro" id="IPR029069">
    <property type="entry name" value="HotDog_dom_sf"/>
</dbReference>
<dbReference type="EC" id="3.1.2.-" evidence="2"/>
<gene>
    <name evidence="2" type="ORF">FHR99_000034</name>
</gene>
<keyword evidence="1 2" id="KW-0378">Hydrolase</keyword>
<comment type="caution">
    <text evidence="2">The sequence shown here is derived from an EMBL/GenBank/DDBJ whole genome shotgun (WGS) entry which is preliminary data.</text>
</comment>
<dbReference type="PANTHER" id="PTHR31793">
    <property type="entry name" value="4-HYDROXYBENZOYL-COA THIOESTERASE FAMILY MEMBER"/>
    <property type="match status" value="1"/>
</dbReference>
<dbReference type="SUPFAM" id="SSF54637">
    <property type="entry name" value="Thioesterase/thiol ester dehydrase-isomerase"/>
    <property type="match status" value="1"/>
</dbReference>
<sequence length="154" mass="17709">MNNSRWDYPQPFVLDFTVASEHIDVLQHLNNTVYVEWCQRAGWEHSKALGLGIEHYRELNAAMAIRHADYDYISAAYLGDELELGTWLTHCDNRLQLERSFQLRHKTTGNTLLRGRWQLVCISLSNGKAKRMPAVFRDIYGGAVITASEERDLG</sequence>
<dbReference type="InterPro" id="IPR050563">
    <property type="entry name" value="4-hydroxybenzoyl-CoA_TE"/>
</dbReference>
<dbReference type="Gene3D" id="3.10.129.10">
    <property type="entry name" value="Hotdog Thioesterase"/>
    <property type="match status" value="1"/>
</dbReference>
<keyword evidence="3" id="KW-1185">Reference proteome</keyword>
<dbReference type="Pfam" id="PF13279">
    <property type="entry name" value="4HBT_2"/>
    <property type="match status" value="1"/>
</dbReference>
<reference evidence="2 3" key="1">
    <citation type="submission" date="2020-08" db="EMBL/GenBank/DDBJ databases">
        <title>Genomic Encyclopedia of Type Strains, Phase III (KMG-III): the genomes of soil and plant-associated and newly described type strains.</title>
        <authorList>
            <person name="Whitman W."/>
        </authorList>
    </citation>
    <scope>NUCLEOTIDE SEQUENCE [LARGE SCALE GENOMIC DNA]</scope>
    <source>
        <strain evidence="2 3">CECT 8654</strain>
    </source>
</reference>
<evidence type="ECO:0000313" key="3">
    <source>
        <dbReference type="Proteomes" id="UP000537130"/>
    </source>
</evidence>
<dbReference type="GO" id="GO:0047617">
    <property type="term" value="F:fatty acyl-CoA hydrolase activity"/>
    <property type="evidence" value="ECO:0007669"/>
    <property type="project" value="TreeGrafter"/>
</dbReference>
<organism evidence="2 3">
    <name type="scientific">Litorivivens lipolytica</name>
    <dbReference type="NCBI Taxonomy" id="1524264"/>
    <lineage>
        <taxon>Bacteria</taxon>
        <taxon>Pseudomonadati</taxon>
        <taxon>Pseudomonadota</taxon>
        <taxon>Gammaproteobacteria</taxon>
        <taxon>Litorivivens</taxon>
    </lineage>
</organism>
<evidence type="ECO:0000256" key="1">
    <source>
        <dbReference type="ARBA" id="ARBA00022801"/>
    </source>
</evidence>
<dbReference type="AlphaFoldDB" id="A0A7W4Z470"/>
<dbReference type="CDD" id="cd00586">
    <property type="entry name" value="4HBT"/>
    <property type="match status" value="1"/>
</dbReference>
<protein>
    <submittedName>
        <fullName evidence="2">Acyl-CoA thioester hydrolase</fullName>
        <ecNumber evidence="2">3.1.2.-</ecNumber>
    </submittedName>
</protein>
<dbReference type="EMBL" id="JACHWY010000001">
    <property type="protein sequence ID" value="MBB3045798.1"/>
    <property type="molecule type" value="Genomic_DNA"/>
</dbReference>
<accession>A0A7W4Z470</accession>